<protein>
    <recommendedName>
        <fullName evidence="1">DUF6593 domain-containing protein</fullName>
    </recommendedName>
</protein>
<dbReference type="EMBL" id="NHTK01006057">
    <property type="protein sequence ID" value="PPQ65833.1"/>
    <property type="molecule type" value="Genomic_DNA"/>
</dbReference>
<keyword evidence="3" id="KW-1185">Reference proteome</keyword>
<accession>A0A409VHV0</accession>
<organism evidence="2 3">
    <name type="scientific">Panaeolus cyanescens</name>
    <dbReference type="NCBI Taxonomy" id="181874"/>
    <lineage>
        <taxon>Eukaryota</taxon>
        <taxon>Fungi</taxon>
        <taxon>Dikarya</taxon>
        <taxon>Basidiomycota</taxon>
        <taxon>Agaricomycotina</taxon>
        <taxon>Agaricomycetes</taxon>
        <taxon>Agaricomycetidae</taxon>
        <taxon>Agaricales</taxon>
        <taxon>Agaricineae</taxon>
        <taxon>Galeropsidaceae</taxon>
        <taxon>Panaeolus</taxon>
    </lineage>
</organism>
<gene>
    <name evidence="2" type="ORF">CVT24_012060</name>
</gene>
<feature type="domain" description="DUF6593" evidence="1">
    <location>
        <begin position="121"/>
        <end position="257"/>
    </location>
</feature>
<evidence type="ECO:0000313" key="2">
    <source>
        <dbReference type="EMBL" id="PPQ65833.1"/>
    </source>
</evidence>
<dbReference type="Proteomes" id="UP000284842">
    <property type="component" value="Unassembled WGS sequence"/>
</dbReference>
<reference evidence="2 3" key="1">
    <citation type="journal article" date="2018" name="Evol. Lett.">
        <title>Horizontal gene cluster transfer increased hallucinogenic mushroom diversity.</title>
        <authorList>
            <person name="Reynolds H.T."/>
            <person name="Vijayakumar V."/>
            <person name="Gluck-Thaler E."/>
            <person name="Korotkin H.B."/>
            <person name="Matheny P.B."/>
            <person name="Slot J.C."/>
        </authorList>
    </citation>
    <scope>NUCLEOTIDE SEQUENCE [LARGE SCALE GENOMIC DNA]</scope>
    <source>
        <strain evidence="2 3">2629</strain>
    </source>
</reference>
<dbReference type="InterPro" id="IPR046528">
    <property type="entry name" value="DUF6593"/>
</dbReference>
<evidence type="ECO:0000259" key="1">
    <source>
        <dbReference type="Pfam" id="PF20236"/>
    </source>
</evidence>
<dbReference type="OrthoDB" id="3360976at2759"/>
<comment type="caution">
    <text evidence="2">The sequence shown here is derived from an EMBL/GenBank/DDBJ whole genome shotgun (WGS) entry which is preliminary data.</text>
</comment>
<dbReference type="Pfam" id="PF20236">
    <property type="entry name" value="DUF6593"/>
    <property type="match status" value="1"/>
</dbReference>
<name>A0A409VHV0_9AGAR</name>
<sequence length="278" mass="32119">MRLYMTSYDPWNSSYRSEDGKIRYRVSCHQRTLGGKTAVIYRAFHGTDEPTPEDVLLNERHFSPSSPGPSHILPEVLATCQHGITEEPRGRVSFESHEHDFQAWGDHPPSVVELERVATHDAEDDHFLKIGEVEFHTISSTVIRHFQHRWKTSEFFKKQGSDHYGSDRVFTGFDGKKYMWRMKSTLSELYLLEPEPASEAESEQRQHPVLIARLHNPNVGVSFEKRHPPSLDIFKGGEDMMDLILITFVYIEKVRREREALGYSYGPRNMQSASQVLS</sequence>
<proteinExistence type="predicted"/>
<evidence type="ECO:0000313" key="3">
    <source>
        <dbReference type="Proteomes" id="UP000284842"/>
    </source>
</evidence>
<dbReference type="InParanoid" id="A0A409VHV0"/>
<dbReference type="AlphaFoldDB" id="A0A409VHV0"/>